<evidence type="ECO:0000313" key="1">
    <source>
        <dbReference type="EMBL" id="KAI3724873.1"/>
    </source>
</evidence>
<name>A0ACB9BS51_9ASTR</name>
<reference evidence="1 2" key="2">
    <citation type="journal article" date="2022" name="Mol. Ecol. Resour.">
        <title>The genomes of chicory, endive, great burdock and yacon provide insights into Asteraceae paleo-polyploidization history and plant inulin production.</title>
        <authorList>
            <person name="Fan W."/>
            <person name="Wang S."/>
            <person name="Wang H."/>
            <person name="Wang A."/>
            <person name="Jiang F."/>
            <person name="Liu H."/>
            <person name="Zhao H."/>
            <person name="Xu D."/>
            <person name="Zhang Y."/>
        </authorList>
    </citation>
    <scope>NUCLEOTIDE SEQUENCE [LARGE SCALE GENOMIC DNA]</scope>
    <source>
        <strain evidence="2">cv. Yunnan</strain>
        <tissue evidence="1">Leaves</tissue>
    </source>
</reference>
<dbReference type="Proteomes" id="UP001056120">
    <property type="component" value="Linkage Group LG22"/>
</dbReference>
<proteinExistence type="predicted"/>
<evidence type="ECO:0000313" key="2">
    <source>
        <dbReference type="Proteomes" id="UP001056120"/>
    </source>
</evidence>
<keyword evidence="2" id="KW-1185">Reference proteome</keyword>
<protein>
    <submittedName>
        <fullName evidence="1">Uncharacterized protein</fullName>
    </submittedName>
</protein>
<gene>
    <name evidence="1" type="ORF">L1987_64640</name>
</gene>
<comment type="caution">
    <text evidence="1">The sequence shown here is derived from an EMBL/GenBank/DDBJ whole genome shotgun (WGS) entry which is preliminary data.</text>
</comment>
<sequence length="103" mass="11793">MGACIYTFIFSLDVRLRVAVDFTIMLMLQRIRQQQYLEVKNHLPDLKVTNLIASDEVDCSSGLYGICCLAYKFVQLLWSSCFYNKHKALSLQYTCTLGLLING</sequence>
<organism evidence="1 2">
    <name type="scientific">Smallanthus sonchifolius</name>
    <dbReference type="NCBI Taxonomy" id="185202"/>
    <lineage>
        <taxon>Eukaryota</taxon>
        <taxon>Viridiplantae</taxon>
        <taxon>Streptophyta</taxon>
        <taxon>Embryophyta</taxon>
        <taxon>Tracheophyta</taxon>
        <taxon>Spermatophyta</taxon>
        <taxon>Magnoliopsida</taxon>
        <taxon>eudicotyledons</taxon>
        <taxon>Gunneridae</taxon>
        <taxon>Pentapetalae</taxon>
        <taxon>asterids</taxon>
        <taxon>campanulids</taxon>
        <taxon>Asterales</taxon>
        <taxon>Asteraceae</taxon>
        <taxon>Asteroideae</taxon>
        <taxon>Heliantheae alliance</taxon>
        <taxon>Millerieae</taxon>
        <taxon>Smallanthus</taxon>
    </lineage>
</organism>
<reference evidence="2" key="1">
    <citation type="journal article" date="2022" name="Mol. Ecol. Resour.">
        <title>The genomes of chicory, endive, great burdock and yacon provide insights into Asteraceae palaeo-polyploidization history and plant inulin production.</title>
        <authorList>
            <person name="Fan W."/>
            <person name="Wang S."/>
            <person name="Wang H."/>
            <person name="Wang A."/>
            <person name="Jiang F."/>
            <person name="Liu H."/>
            <person name="Zhao H."/>
            <person name="Xu D."/>
            <person name="Zhang Y."/>
        </authorList>
    </citation>
    <scope>NUCLEOTIDE SEQUENCE [LARGE SCALE GENOMIC DNA]</scope>
    <source>
        <strain evidence="2">cv. Yunnan</strain>
    </source>
</reference>
<accession>A0ACB9BS51</accession>
<dbReference type="EMBL" id="CM042039">
    <property type="protein sequence ID" value="KAI3724873.1"/>
    <property type="molecule type" value="Genomic_DNA"/>
</dbReference>